<dbReference type="EMBL" id="NHYD01003033">
    <property type="protein sequence ID" value="PPQ83222.1"/>
    <property type="molecule type" value="Genomic_DNA"/>
</dbReference>
<comment type="subcellular location">
    <subcellularLocation>
        <location evidence="1">Membrane</location>
        <topology evidence="1">Multi-pass membrane protein</topology>
    </subcellularLocation>
</comment>
<keyword evidence="3 6" id="KW-1133">Transmembrane helix</keyword>
<keyword evidence="8" id="KW-1185">Reference proteome</keyword>
<reference evidence="7 8" key="1">
    <citation type="journal article" date="2018" name="Evol. Lett.">
        <title>Horizontal gene cluster transfer increased hallucinogenic mushroom diversity.</title>
        <authorList>
            <person name="Reynolds H.T."/>
            <person name="Vijayakumar V."/>
            <person name="Gluck-Thaler E."/>
            <person name="Korotkin H.B."/>
            <person name="Matheny P.B."/>
            <person name="Slot J.C."/>
        </authorList>
    </citation>
    <scope>NUCLEOTIDE SEQUENCE [LARGE SCALE GENOMIC DNA]</scope>
    <source>
        <strain evidence="7 8">2631</strain>
    </source>
</reference>
<dbReference type="PANTHER" id="PTHR23507">
    <property type="entry name" value="ZGC:174356"/>
    <property type="match status" value="1"/>
</dbReference>
<feature type="transmembrane region" description="Helical" evidence="6">
    <location>
        <begin position="399"/>
        <end position="416"/>
    </location>
</feature>
<feature type="transmembrane region" description="Helical" evidence="6">
    <location>
        <begin position="140"/>
        <end position="162"/>
    </location>
</feature>
<gene>
    <name evidence="7" type="ORF">CVT25_004281</name>
</gene>
<dbReference type="InParanoid" id="A0A409WXK0"/>
<evidence type="ECO:0000256" key="1">
    <source>
        <dbReference type="ARBA" id="ARBA00004141"/>
    </source>
</evidence>
<feature type="transmembrane region" description="Helical" evidence="6">
    <location>
        <begin position="247"/>
        <end position="268"/>
    </location>
</feature>
<proteinExistence type="predicted"/>
<feature type="transmembrane region" description="Helical" evidence="6">
    <location>
        <begin position="553"/>
        <end position="572"/>
    </location>
</feature>
<evidence type="ECO:0000256" key="2">
    <source>
        <dbReference type="ARBA" id="ARBA00022692"/>
    </source>
</evidence>
<evidence type="ECO:0000313" key="8">
    <source>
        <dbReference type="Proteomes" id="UP000283269"/>
    </source>
</evidence>
<feature type="transmembrane region" description="Helical" evidence="6">
    <location>
        <begin position="105"/>
        <end position="128"/>
    </location>
</feature>
<dbReference type="Gene3D" id="1.20.1250.20">
    <property type="entry name" value="MFS general substrate transporter like domains"/>
    <property type="match status" value="2"/>
</dbReference>
<dbReference type="InterPro" id="IPR036259">
    <property type="entry name" value="MFS_trans_sf"/>
</dbReference>
<feature type="region of interest" description="Disordered" evidence="5">
    <location>
        <begin position="1"/>
        <end position="37"/>
    </location>
</feature>
<dbReference type="Proteomes" id="UP000283269">
    <property type="component" value="Unassembled WGS sequence"/>
</dbReference>
<protein>
    <submittedName>
        <fullName evidence="7">Psilocybin Transporter (PsiT)</fullName>
    </submittedName>
</protein>
<keyword evidence="4 6" id="KW-0472">Membrane</keyword>
<dbReference type="PANTHER" id="PTHR23507:SF1">
    <property type="entry name" value="FI18259P1-RELATED"/>
    <property type="match status" value="1"/>
</dbReference>
<name>A0A409WXK0_PSICY</name>
<accession>A0A409WXK0</accession>
<dbReference type="SUPFAM" id="SSF103473">
    <property type="entry name" value="MFS general substrate transporter"/>
    <property type="match status" value="2"/>
</dbReference>
<evidence type="ECO:0000256" key="6">
    <source>
        <dbReference type="SAM" id="Phobius"/>
    </source>
</evidence>
<sequence length="579" mass="63519">MAPVDGTSDERTSLLSGRAQSVPKSTTTTERQSRSSRKSPWVSPVTIITIITLVYRLATTLLTTTTIRVLHKIACQLWFHVNDPDAFPGGHIPEQSCATPGVNKYYSMMISTTTIVDGLGGIFGTGVASYLSSRVGRKPVLIFLLACTMTDHLAILTVQNIYGWTQFAIFGLIAIVETIGNENTTVFLVSMYIVDITEAEQRYAINPIPMCFSRYELIFLRQNCCSEFDYRVACARYLCHTTFLLGYFLRCRVGGALAYSIGGFITTYSHSDSIVYVISFVVVGLVLTFTAFVLPESFSAERRELLRLKRLAETPTVSHTLVQKVKAIAAVALEPLELLKPTYNPLTGKPNRRLVYCSVHTFIVTVADAYAAPAMLIFFTTQYSYTPAQVGYVMSTYSFSSVFVLAIGLPLVIRWLKPLYSRTQAKSIPEEDENNEAIDPVDRNEPLQEVVVSGTSDNMDVHITVISWAIESLTYIGLGTMGTFYGQLLAVASVGVGSGRIPGCRSLVAASVDPLKQGEALASVEMVSNVGRIISPMIMGTIMTATISTNPQMIFYVHAAIVAVGAPVLFLVRDSDRYQ</sequence>
<feature type="compositionally biased region" description="Polar residues" evidence="5">
    <location>
        <begin position="13"/>
        <end position="24"/>
    </location>
</feature>
<evidence type="ECO:0000256" key="4">
    <source>
        <dbReference type="ARBA" id="ARBA00023136"/>
    </source>
</evidence>
<feature type="transmembrane region" description="Helical" evidence="6">
    <location>
        <begin position="168"/>
        <end position="194"/>
    </location>
</feature>
<evidence type="ECO:0000313" key="7">
    <source>
        <dbReference type="EMBL" id="PPQ83222.1"/>
    </source>
</evidence>
<dbReference type="GO" id="GO:0016020">
    <property type="term" value="C:membrane"/>
    <property type="evidence" value="ECO:0007669"/>
    <property type="project" value="UniProtKB-SubCell"/>
</dbReference>
<evidence type="ECO:0000256" key="3">
    <source>
        <dbReference type="ARBA" id="ARBA00022989"/>
    </source>
</evidence>
<dbReference type="GO" id="GO:0022857">
    <property type="term" value="F:transmembrane transporter activity"/>
    <property type="evidence" value="ECO:0007669"/>
    <property type="project" value="TreeGrafter"/>
</dbReference>
<keyword evidence="2 6" id="KW-0812">Transmembrane</keyword>
<dbReference type="OrthoDB" id="3026777at2759"/>
<evidence type="ECO:0000256" key="5">
    <source>
        <dbReference type="SAM" id="MobiDB-lite"/>
    </source>
</evidence>
<organism evidence="7 8">
    <name type="scientific">Psilocybe cyanescens</name>
    <dbReference type="NCBI Taxonomy" id="93625"/>
    <lineage>
        <taxon>Eukaryota</taxon>
        <taxon>Fungi</taxon>
        <taxon>Dikarya</taxon>
        <taxon>Basidiomycota</taxon>
        <taxon>Agaricomycotina</taxon>
        <taxon>Agaricomycetes</taxon>
        <taxon>Agaricomycetidae</taxon>
        <taxon>Agaricales</taxon>
        <taxon>Agaricineae</taxon>
        <taxon>Strophariaceae</taxon>
        <taxon>Psilocybe</taxon>
    </lineage>
</organism>
<comment type="caution">
    <text evidence="7">The sequence shown here is derived from an EMBL/GenBank/DDBJ whole genome shotgun (WGS) entry which is preliminary data.</text>
</comment>
<feature type="transmembrane region" description="Helical" evidence="6">
    <location>
        <begin position="41"/>
        <end position="58"/>
    </location>
</feature>
<dbReference type="AlphaFoldDB" id="A0A409WXK0"/>
<feature type="transmembrane region" description="Helical" evidence="6">
    <location>
        <begin position="274"/>
        <end position="294"/>
    </location>
</feature>
<feature type="transmembrane region" description="Helical" evidence="6">
    <location>
        <begin position="354"/>
        <end position="379"/>
    </location>
</feature>